<sequence>CDGCSADVLAALRQHLCTAPQLQMDCETSWHGFLNAESWPVVPCVGSQQSEVVVSFQTVVKAFDASPHVEGVEMACASCQGSCSSGAHDGALVMGSCKACHVEGLVVVYVFPVMPRPRNQRTILSHFVCGHPACVQLLWAYHQVAFGQPGSRLSCSQTPPGPESGSGASAAQSFCAGPVFPAAERPLAVSPVSPS</sequence>
<dbReference type="EMBL" id="GEDV01001169">
    <property type="protein sequence ID" value="JAP87388.1"/>
    <property type="molecule type" value="Transcribed_RNA"/>
</dbReference>
<accession>A0A131Z8U2</accession>
<proteinExistence type="predicted"/>
<feature type="non-terminal residue" evidence="1">
    <location>
        <position position="1"/>
    </location>
</feature>
<evidence type="ECO:0000313" key="1">
    <source>
        <dbReference type="EMBL" id="JAP87388.1"/>
    </source>
</evidence>
<organism evidence="1">
    <name type="scientific">Rhipicephalus appendiculatus</name>
    <name type="common">Brown ear tick</name>
    <dbReference type="NCBI Taxonomy" id="34631"/>
    <lineage>
        <taxon>Eukaryota</taxon>
        <taxon>Metazoa</taxon>
        <taxon>Ecdysozoa</taxon>
        <taxon>Arthropoda</taxon>
        <taxon>Chelicerata</taxon>
        <taxon>Arachnida</taxon>
        <taxon>Acari</taxon>
        <taxon>Parasitiformes</taxon>
        <taxon>Ixodida</taxon>
        <taxon>Ixodoidea</taxon>
        <taxon>Ixodidae</taxon>
        <taxon>Rhipicephalinae</taxon>
        <taxon>Rhipicephalus</taxon>
        <taxon>Rhipicephalus</taxon>
    </lineage>
</organism>
<name>A0A131Z8U2_RHIAP</name>
<reference evidence="1" key="1">
    <citation type="journal article" date="2016" name="Ticks Tick Borne Dis.">
        <title>De novo assembly and annotation of the salivary gland transcriptome of Rhipicephalus appendiculatus male and female ticks during blood feeding.</title>
        <authorList>
            <person name="de Castro M.H."/>
            <person name="de Klerk D."/>
            <person name="Pienaar R."/>
            <person name="Latif A.A."/>
            <person name="Rees D.J."/>
            <person name="Mans B.J."/>
        </authorList>
    </citation>
    <scope>NUCLEOTIDE SEQUENCE</scope>
    <source>
        <tissue evidence="1">Salivary glands</tissue>
    </source>
</reference>
<protein>
    <submittedName>
        <fullName evidence="1">Uncharacterized protein</fullName>
    </submittedName>
</protein>
<dbReference type="AlphaFoldDB" id="A0A131Z8U2"/>